<dbReference type="STRING" id="1469948.GCA_000732725_00880"/>
<dbReference type="EMBL" id="SLUO01000003">
    <property type="protein sequence ID" value="TCL59990.1"/>
    <property type="molecule type" value="Genomic_DNA"/>
</dbReference>
<dbReference type="InterPro" id="IPR013578">
    <property type="entry name" value="Peptidase_M16C_assoc"/>
</dbReference>
<dbReference type="SMART" id="SM01264">
    <property type="entry name" value="M16C_associated"/>
    <property type="match status" value="1"/>
</dbReference>
<dbReference type="Pfam" id="PF00675">
    <property type="entry name" value="Peptidase_M16"/>
    <property type="match status" value="1"/>
</dbReference>
<name>A0A4R1R3P2_9FIRM</name>
<evidence type="ECO:0000256" key="2">
    <source>
        <dbReference type="RuleBase" id="RU004447"/>
    </source>
</evidence>
<keyword evidence="6" id="KW-1185">Reference proteome</keyword>
<proteinExistence type="inferred from homology"/>
<evidence type="ECO:0000256" key="3">
    <source>
        <dbReference type="SAM" id="Coils"/>
    </source>
</evidence>
<comment type="similarity">
    <text evidence="1 2">Belongs to the peptidase M16 family.</text>
</comment>
<dbReference type="InterPro" id="IPR011765">
    <property type="entry name" value="Pept_M16_N"/>
</dbReference>
<dbReference type="GO" id="GO:0046872">
    <property type="term" value="F:metal ion binding"/>
    <property type="evidence" value="ECO:0007669"/>
    <property type="project" value="InterPro"/>
</dbReference>
<dbReference type="InterPro" id="IPR001431">
    <property type="entry name" value="Pept_M16_Zn_BS"/>
</dbReference>
<dbReference type="Pfam" id="PF22516">
    <property type="entry name" value="PreP_C"/>
    <property type="match status" value="1"/>
</dbReference>
<organism evidence="5 6">
    <name type="scientific">Kineothrix alysoides</name>
    <dbReference type="NCBI Taxonomy" id="1469948"/>
    <lineage>
        <taxon>Bacteria</taxon>
        <taxon>Bacillati</taxon>
        <taxon>Bacillota</taxon>
        <taxon>Clostridia</taxon>
        <taxon>Lachnospirales</taxon>
        <taxon>Lachnospiraceae</taxon>
        <taxon>Kineothrix</taxon>
    </lineage>
</organism>
<evidence type="ECO:0000256" key="1">
    <source>
        <dbReference type="ARBA" id="ARBA00007261"/>
    </source>
</evidence>
<dbReference type="PANTHER" id="PTHR43016:SF13">
    <property type="entry name" value="PRESEQUENCE PROTEASE, MITOCHONDRIAL"/>
    <property type="match status" value="1"/>
</dbReference>
<sequence>MRGIEELKQNIKDLEGYEIIEAREVGDLNSQGALLRHKKTGARITVLLNEDDNKVFYIGFRTPPADSTGVAHIVEHTVLCGSRNFPAKDPFIELVKGSLNTFLNAMTYPDKTVYPVASCNDKDFQNLMHIYLDAVFYPNIYKEEKIFRQEGWHYELESAEDELTLNGVVYNEMKGAFSSPDDVLDREVLNSLYPDTPYGTESGGDPDVIPALTYEDFLDFHRKYYHPSNSYIYLYGDMDMEQKLRFIDEEYLSRFEALSIDSQIKLQEAFEAPREIYKEYSIMEDESEKENTYLTYNTVIGDNLDRKLYIAFQVLDYALCSAPGAPLKQALTDKGIGKEIYSTYDNGIMQPFFSVVAKNTDLSRKEEFVRTIEEVLAVQAESGIDKKALAAGLNYFEFKYRESDFGSYPKGLILGLQALDSWLYDEEKPLIHVEANDTFAALKKEIETGYFEGLVKKYLLNNTHKTVVVLSPQKGLTSKKEAALQKELQEYKEALSDQAMERIIEETKALERYQEEPSSKEDLEKIPLLTREDMKKEAEDFVNEERYSDDTLILFHNIFTNGIGYLRFVFDIGNVPEELFPYIGILKQVLGMVDTQNYSYSDLYHETNIKTGGIDMVVNTYSNALNLDDYSIKFEIKAKVLYENLQEAFRLAEEIARHSKFDDTKRLYEIIAEVQSRMQATMTSSGHSLAAIRALSYISGTAAVAEQISGIPQYRLLEKLESQFEEEKTDLIEKLKQLTEYIFRPENLMVDYTATEKEYPGIETMVRAFKKDLYTSPVEKKKFEPRLVRKNEGYLTSSQIQFVCRAGNFIHEGLPYTGALKVLKVMMGYDYLWNRVRVKGGAYGCMCNFGKSGDSYFVSYRDPNLEKTVEVYENAAEYISTFEADERTITQFIIGAVSDLDVPMTPATKGVYSMGGYLTKLSFDRVQQERDELLATTAETIRGLSEYIRAFMKEDCLCVVGNEEKLKENEAMFMNIEPLFH</sequence>
<keyword evidence="3" id="KW-0175">Coiled coil</keyword>
<protein>
    <recommendedName>
        <fullName evidence="4">Peptidase M16C associated domain-containing protein</fullName>
    </recommendedName>
</protein>
<feature type="domain" description="Peptidase M16C associated" evidence="4">
    <location>
        <begin position="470"/>
        <end position="720"/>
    </location>
</feature>
<dbReference type="PANTHER" id="PTHR43016">
    <property type="entry name" value="PRESEQUENCE PROTEASE"/>
    <property type="match status" value="1"/>
</dbReference>
<dbReference type="Gene3D" id="3.30.830.10">
    <property type="entry name" value="Metalloenzyme, LuxS/M16 peptidase-like"/>
    <property type="match status" value="4"/>
</dbReference>
<dbReference type="FunFam" id="3.30.830.10:FF:000034">
    <property type="entry name" value="presequence protease 1, chloroplastic/mitochondrial"/>
    <property type="match status" value="1"/>
</dbReference>
<dbReference type="Pfam" id="PF08367">
    <property type="entry name" value="M16C_assoc"/>
    <property type="match status" value="1"/>
</dbReference>
<comment type="caution">
    <text evidence="5">The sequence shown here is derived from an EMBL/GenBank/DDBJ whole genome shotgun (WGS) entry which is preliminary data.</text>
</comment>
<feature type="coiled-coil region" evidence="3">
    <location>
        <begin position="481"/>
        <end position="516"/>
    </location>
</feature>
<dbReference type="InterPro" id="IPR007863">
    <property type="entry name" value="Peptidase_M16_C"/>
</dbReference>
<reference evidence="5 6" key="1">
    <citation type="submission" date="2019-03" db="EMBL/GenBank/DDBJ databases">
        <title>Genomic Encyclopedia of Type Strains, Phase IV (KMG-IV): sequencing the most valuable type-strain genomes for metagenomic binning, comparative biology and taxonomic classification.</title>
        <authorList>
            <person name="Goeker M."/>
        </authorList>
    </citation>
    <scope>NUCLEOTIDE SEQUENCE [LARGE SCALE GENOMIC DNA]</scope>
    <source>
        <strain evidence="5 6">DSM 100556</strain>
    </source>
</reference>
<gene>
    <name evidence="5" type="ORF">EDD76_103181</name>
</gene>
<dbReference type="SUPFAM" id="SSF63411">
    <property type="entry name" value="LuxS/MPP-like metallohydrolase"/>
    <property type="match status" value="4"/>
</dbReference>
<dbReference type="InterPro" id="IPR055130">
    <property type="entry name" value="PreP_C"/>
</dbReference>
<dbReference type="Proteomes" id="UP000295718">
    <property type="component" value="Unassembled WGS sequence"/>
</dbReference>
<dbReference type="OrthoDB" id="9762027at2"/>
<dbReference type="RefSeq" id="WP_031389629.1">
    <property type="nucleotide sequence ID" value="NZ_JPNB01000001.1"/>
</dbReference>
<dbReference type="GO" id="GO:0016485">
    <property type="term" value="P:protein processing"/>
    <property type="evidence" value="ECO:0007669"/>
    <property type="project" value="TreeGrafter"/>
</dbReference>
<evidence type="ECO:0000259" key="4">
    <source>
        <dbReference type="SMART" id="SM01264"/>
    </source>
</evidence>
<evidence type="ECO:0000313" key="6">
    <source>
        <dbReference type="Proteomes" id="UP000295718"/>
    </source>
</evidence>
<accession>A0A4R1R3P2</accession>
<dbReference type="PROSITE" id="PS00143">
    <property type="entry name" value="INSULINASE"/>
    <property type="match status" value="1"/>
</dbReference>
<dbReference type="GO" id="GO:0004222">
    <property type="term" value="F:metalloendopeptidase activity"/>
    <property type="evidence" value="ECO:0007669"/>
    <property type="project" value="InterPro"/>
</dbReference>
<evidence type="ECO:0000313" key="5">
    <source>
        <dbReference type="EMBL" id="TCL59990.1"/>
    </source>
</evidence>
<dbReference type="Pfam" id="PF05193">
    <property type="entry name" value="Peptidase_M16_C"/>
    <property type="match status" value="1"/>
</dbReference>
<dbReference type="InterPro" id="IPR011249">
    <property type="entry name" value="Metalloenz_LuxS/M16"/>
</dbReference>
<dbReference type="AlphaFoldDB" id="A0A4R1R3P2"/>